<protein>
    <recommendedName>
        <fullName evidence="3">Glycosyltransferase involved in cell wall biosynthesis</fullName>
    </recommendedName>
</protein>
<evidence type="ECO:0000313" key="2">
    <source>
        <dbReference type="Proteomes" id="UP000295292"/>
    </source>
</evidence>
<keyword evidence="2" id="KW-1185">Reference proteome</keyword>
<reference evidence="1 2" key="1">
    <citation type="submission" date="2019-03" db="EMBL/GenBank/DDBJ databases">
        <title>Genomic Encyclopedia of Archaeal and Bacterial Type Strains, Phase II (KMG-II): from individual species to whole genera.</title>
        <authorList>
            <person name="Goeker M."/>
        </authorList>
    </citation>
    <scope>NUCLEOTIDE SEQUENCE [LARGE SCALE GENOMIC DNA]</scope>
    <source>
        <strain evidence="1 2">DSM 28353</strain>
    </source>
</reference>
<name>A0A4R6WF23_9SPHI</name>
<dbReference type="RefSeq" id="WP_133585435.1">
    <property type="nucleotide sequence ID" value="NZ_SNYV01000015.1"/>
</dbReference>
<dbReference type="EMBL" id="SNYV01000015">
    <property type="protein sequence ID" value="TDQ76633.1"/>
    <property type="molecule type" value="Genomic_DNA"/>
</dbReference>
<organism evidence="1 2">
    <name type="scientific">Sphingobacterium yanglingense</name>
    <dbReference type="NCBI Taxonomy" id="1437280"/>
    <lineage>
        <taxon>Bacteria</taxon>
        <taxon>Pseudomonadati</taxon>
        <taxon>Bacteroidota</taxon>
        <taxon>Sphingobacteriia</taxon>
        <taxon>Sphingobacteriales</taxon>
        <taxon>Sphingobacteriaceae</taxon>
        <taxon>Sphingobacterium</taxon>
    </lineage>
</organism>
<evidence type="ECO:0008006" key="3">
    <source>
        <dbReference type="Google" id="ProtNLM"/>
    </source>
</evidence>
<comment type="caution">
    <text evidence="1">The sequence shown here is derived from an EMBL/GenBank/DDBJ whole genome shotgun (WGS) entry which is preliminary data.</text>
</comment>
<dbReference type="AlphaFoldDB" id="A0A4R6WF23"/>
<proteinExistence type="predicted"/>
<evidence type="ECO:0000313" key="1">
    <source>
        <dbReference type="EMBL" id="TDQ76633.1"/>
    </source>
</evidence>
<gene>
    <name evidence="1" type="ORF">CLV99_3226</name>
</gene>
<dbReference type="OrthoDB" id="3251881at2"/>
<sequence>MVKDPKTIIFCAPSDFGFSDVIKQALQREGFIVYDYPVADSRYRYKNIYERLQNTFRKIVFRDYSYKRKLKMSERKKLLLGKRESVPNATYAFIIRPDLFPFEFVSEIKNKVDKMVGYQWDGLQRFPYIFEYINLFDRFFVFDAKDLKYKKGLLPLTNFFIPKKIDFIDKKLVYFIASYDDYRLELMKKLNKVFINTDLQRQLYFITNEPKQHQNLLDAGLEIGRPLTYQENLKRVEQASLLIDIHAPVHAGLSFRVFEALNYNKKLITTNKGVREYDFYHPNNIFIWDTENENNIIDFLKADFVEIPKEIKNKYGFSNWINYVLDLGEYSSITIPYKEHP</sequence>
<accession>A0A4R6WF23</accession>
<dbReference type="Proteomes" id="UP000295292">
    <property type="component" value="Unassembled WGS sequence"/>
</dbReference>